<proteinExistence type="predicted"/>
<feature type="region of interest" description="Disordered" evidence="1">
    <location>
        <begin position="20"/>
        <end position="59"/>
    </location>
</feature>
<protein>
    <submittedName>
        <fullName evidence="2">Uncharacterized protein</fullName>
    </submittedName>
</protein>
<accession>A0ABR6RH43</accession>
<sequence length="59" mass="6630">MFNFSAYPSASFWAKTKRMLHMSGIPSPQEQGKKPPTDKEKQDQEQGQQASPSLAYKLA</sequence>
<dbReference type="EMBL" id="JACHKZ010000015">
    <property type="protein sequence ID" value="MBB6578483.1"/>
    <property type="molecule type" value="Genomic_DNA"/>
</dbReference>
<dbReference type="Proteomes" id="UP000562492">
    <property type="component" value="Unassembled WGS sequence"/>
</dbReference>
<evidence type="ECO:0000256" key="1">
    <source>
        <dbReference type="SAM" id="MobiDB-lite"/>
    </source>
</evidence>
<organism evidence="2 3">
    <name type="scientific">Comamonas odontotermitis</name>
    <dbReference type="NCBI Taxonomy" id="379895"/>
    <lineage>
        <taxon>Bacteria</taxon>
        <taxon>Pseudomonadati</taxon>
        <taxon>Pseudomonadota</taxon>
        <taxon>Betaproteobacteria</taxon>
        <taxon>Burkholderiales</taxon>
        <taxon>Comamonadaceae</taxon>
        <taxon>Comamonas</taxon>
    </lineage>
</organism>
<name>A0ABR6RH43_9BURK</name>
<reference evidence="2 3" key="1">
    <citation type="submission" date="2020-08" db="EMBL/GenBank/DDBJ databases">
        <title>Functional genomics of gut bacteria from endangered species of beetles.</title>
        <authorList>
            <person name="Carlos-Shanley C."/>
        </authorList>
    </citation>
    <scope>NUCLEOTIDE SEQUENCE [LARGE SCALE GENOMIC DNA]</scope>
    <source>
        <strain evidence="2 3">S00124</strain>
    </source>
</reference>
<gene>
    <name evidence="2" type="ORF">HNP33_002565</name>
</gene>
<evidence type="ECO:0000313" key="3">
    <source>
        <dbReference type="Proteomes" id="UP000562492"/>
    </source>
</evidence>
<evidence type="ECO:0000313" key="2">
    <source>
        <dbReference type="EMBL" id="MBB6578483.1"/>
    </source>
</evidence>
<comment type="caution">
    <text evidence="2">The sequence shown here is derived from an EMBL/GenBank/DDBJ whole genome shotgun (WGS) entry which is preliminary data.</text>
</comment>
<feature type="compositionally biased region" description="Basic and acidic residues" evidence="1">
    <location>
        <begin position="31"/>
        <end position="44"/>
    </location>
</feature>
<keyword evidence="3" id="KW-1185">Reference proteome</keyword>